<proteinExistence type="predicted"/>
<keyword evidence="1" id="KW-0732">Signal</keyword>
<reference evidence="2 3" key="1">
    <citation type="submission" date="2024-07" db="EMBL/GenBank/DDBJ databases">
        <title>Section-level genome sequencing and comparative genomics of Aspergillus sections Usti and Cavernicolus.</title>
        <authorList>
            <consortium name="Lawrence Berkeley National Laboratory"/>
            <person name="Nybo J.L."/>
            <person name="Vesth T.C."/>
            <person name="Theobald S."/>
            <person name="Frisvad J.C."/>
            <person name="Larsen T.O."/>
            <person name="Kjaerboelling I."/>
            <person name="Rothschild-Mancinelli K."/>
            <person name="Lyhne E.K."/>
            <person name="Kogle M.E."/>
            <person name="Barry K."/>
            <person name="Clum A."/>
            <person name="Na H."/>
            <person name="Ledsgaard L."/>
            <person name="Lin J."/>
            <person name="Lipzen A."/>
            <person name="Kuo A."/>
            <person name="Riley R."/>
            <person name="Mondo S."/>
            <person name="Labutti K."/>
            <person name="Haridas S."/>
            <person name="Pangalinan J."/>
            <person name="Salamov A.A."/>
            <person name="Simmons B.A."/>
            <person name="Magnuson J.K."/>
            <person name="Chen J."/>
            <person name="Drula E."/>
            <person name="Henrissat B."/>
            <person name="Wiebenga A."/>
            <person name="Lubbers R.J."/>
            <person name="Gomes A.C."/>
            <person name="Makela M.R."/>
            <person name="Stajich J."/>
            <person name="Grigoriev I.V."/>
            <person name="Mortensen U.H."/>
            <person name="De Vries R.P."/>
            <person name="Baker S.E."/>
            <person name="Andersen M.R."/>
        </authorList>
    </citation>
    <scope>NUCLEOTIDE SEQUENCE [LARGE SCALE GENOMIC DNA]</scope>
    <source>
        <strain evidence="2 3">CBS 209.92</strain>
    </source>
</reference>
<dbReference type="EMBL" id="JBFTWV010000077">
    <property type="protein sequence ID" value="KAL2788581.1"/>
    <property type="molecule type" value="Genomic_DNA"/>
</dbReference>
<sequence>MLSLFRSFLFIPALIATAAYCSTVSSADNSQTLEKRSEDCDWADVDCYYDFHDEYEGWLNYVVKIEPTGQNTGDGWCKGIIDNIIGECGRNPSNVAYLGGNDWKGCSPYLTYNLHHPVTYEVKPMQGLDLNFHYHWPWTEGEDARGCIENAIRKGSCAGDVAFKNGGCYRRS</sequence>
<gene>
    <name evidence="2" type="ORF">BJX66DRAFT_308616</name>
</gene>
<feature type="signal peptide" evidence="1">
    <location>
        <begin position="1"/>
        <end position="21"/>
    </location>
</feature>
<evidence type="ECO:0000313" key="2">
    <source>
        <dbReference type="EMBL" id="KAL2788581.1"/>
    </source>
</evidence>
<dbReference type="Proteomes" id="UP001610563">
    <property type="component" value="Unassembled WGS sequence"/>
</dbReference>
<evidence type="ECO:0000256" key="1">
    <source>
        <dbReference type="SAM" id="SignalP"/>
    </source>
</evidence>
<organism evidence="2 3">
    <name type="scientific">Aspergillus keveii</name>
    <dbReference type="NCBI Taxonomy" id="714993"/>
    <lineage>
        <taxon>Eukaryota</taxon>
        <taxon>Fungi</taxon>
        <taxon>Dikarya</taxon>
        <taxon>Ascomycota</taxon>
        <taxon>Pezizomycotina</taxon>
        <taxon>Eurotiomycetes</taxon>
        <taxon>Eurotiomycetidae</taxon>
        <taxon>Eurotiales</taxon>
        <taxon>Aspergillaceae</taxon>
        <taxon>Aspergillus</taxon>
        <taxon>Aspergillus subgen. Nidulantes</taxon>
    </lineage>
</organism>
<name>A0ABR4FZ88_9EURO</name>
<protein>
    <submittedName>
        <fullName evidence="2">Uncharacterized protein</fullName>
    </submittedName>
</protein>
<evidence type="ECO:0000313" key="3">
    <source>
        <dbReference type="Proteomes" id="UP001610563"/>
    </source>
</evidence>
<accession>A0ABR4FZ88</accession>
<keyword evidence="3" id="KW-1185">Reference proteome</keyword>
<comment type="caution">
    <text evidence="2">The sequence shown here is derived from an EMBL/GenBank/DDBJ whole genome shotgun (WGS) entry which is preliminary data.</text>
</comment>
<feature type="chain" id="PRO_5046817537" evidence="1">
    <location>
        <begin position="22"/>
        <end position="172"/>
    </location>
</feature>